<dbReference type="Proteomes" id="UP000603708">
    <property type="component" value="Unassembled WGS sequence"/>
</dbReference>
<protein>
    <submittedName>
        <fullName evidence="2">Uncharacterized protein</fullName>
    </submittedName>
</protein>
<dbReference type="EMBL" id="BNCD01000003">
    <property type="protein sequence ID" value="GHH73502.1"/>
    <property type="molecule type" value="Genomic_DNA"/>
</dbReference>
<proteinExistence type="predicted"/>
<organism evidence="2 3">
    <name type="scientific">Streptomyces sulfonofaciens</name>
    <dbReference type="NCBI Taxonomy" id="68272"/>
    <lineage>
        <taxon>Bacteria</taxon>
        <taxon>Bacillati</taxon>
        <taxon>Actinomycetota</taxon>
        <taxon>Actinomycetes</taxon>
        <taxon>Kitasatosporales</taxon>
        <taxon>Streptomycetaceae</taxon>
        <taxon>Streptomyces</taxon>
    </lineage>
</organism>
<sequence>MHRVSERSAGTGRCRGNGTGCRAGLGSGRHLTRRHRCVGRGDGMQPIAPARHFAVFDADERGEVAAAGAARPDTSTVYFALRRCSGLSLTMRKEGTFAPERCRGRAFSR</sequence>
<accession>A0A919FW22</accession>
<evidence type="ECO:0000256" key="1">
    <source>
        <dbReference type="SAM" id="MobiDB-lite"/>
    </source>
</evidence>
<feature type="region of interest" description="Disordered" evidence="1">
    <location>
        <begin position="1"/>
        <end position="30"/>
    </location>
</feature>
<keyword evidence="3" id="KW-1185">Reference proteome</keyword>
<reference evidence="2" key="1">
    <citation type="journal article" date="2014" name="Int. J. Syst. Evol. Microbiol.">
        <title>Complete genome sequence of Corynebacterium casei LMG S-19264T (=DSM 44701T), isolated from a smear-ripened cheese.</title>
        <authorList>
            <consortium name="US DOE Joint Genome Institute (JGI-PGF)"/>
            <person name="Walter F."/>
            <person name="Albersmeier A."/>
            <person name="Kalinowski J."/>
            <person name="Ruckert C."/>
        </authorList>
    </citation>
    <scope>NUCLEOTIDE SEQUENCE</scope>
    <source>
        <strain evidence="2">JCM 5069</strain>
    </source>
</reference>
<name>A0A919FW22_9ACTN</name>
<dbReference type="AlphaFoldDB" id="A0A919FW22"/>
<evidence type="ECO:0000313" key="2">
    <source>
        <dbReference type="EMBL" id="GHH73502.1"/>
    </source>
</evidence>
<reference evidence="2" key="2">
    <citation type="submission" date="2020-09" db="EMBL/GenBank/DDBJ databases">
        <authorList>
            <person name="Sun Q."/>
            <person name="Ohkuma M."/>
        </authorList>
    </citation>
    <scope>NUCLEOTIDE SEQUENCE</scope>
    <source>
        <strain evidence="2">JCM 5069</strain>
    </source>
</reference>
<evidence type="ECO:0000313" key="3">
    <source>
        <dbReference type="Proteomes" id="UP000603708"/>
    </source>
</evidence>
<comment type="caution">
    <text evidence="2">The sequence shown here is derived from an EMBL/GenBank/DDBJ whole genome shotgun (WGS) entry which is preliminary data.</text>
</comment>
<gene>
    <name evidence="2" type="ORF">GCM10018793_12160</name>
</gene>
<feature type="compositionally biased region" description="Gly residues" evidence="1">
    <location>
        <begin position="13"/>
        <end position="27"/>
    </location>
</feature>